<evidence type="ECO:0000313" key="3">
    <source>
        <dbReference type="Proteomes" id="UP001168821"/>
    </source>
</evidence>
<protein>
    <submittedName>
        <fullName evidence="2">Uncharacterized protein</fullName>
    </submittedName>
</protein>
<proteinExistence type="predicted"/>
<feature type="coiled-coil region" evidence="1">
    <location>
        <begin position="10"/>
        <end position="106"/>
    </location>
</feature>
<keyword evidence="1" id="KW-0175">Coiled coil</keyword>
<organism evidence="2 3">
    <name type="scientific">Zophobas morio</name>
    <dbReference type="NCBI Taxonomy" id="2755281"/>
    <lineage>
        <taxon>Eukaryota</taxon>
        <taxon>Metazoa</taxon>
        <taxon>Ecdysozoa</taxon>
        <taxon>Arthropoda</taxon>
        <taxon>Hexapoda</taxon>
        <taxon>Insecta</taxon>
        <taxon>Pterygota</taxon>
        <taxon>Neoptera</taxon>
        <taxon>Endopterygota</taxon>
        <taxon>Coleoptera</taxon>
        <taxon>Polyphaga</taxon>
        <taxon>Cucujiformia</taxon>
        <taxon>Tenebrionidae</taxon>
        <taxon>Zophobas</taxon>
    </lineage>
</organism>
<comment type="caution">
    <text evidence="2">The sequence shown here is derived from an EMBL/GenBank/DDBJ whole genome shotgun (WGS) entry which is preliminary data.</text>
</comment>
<accession>A0AA38MPF3</accession>
<gene>
    <name evidence="2" type="ORF">Zmor_001609</name>
</gene>
<reference evidence="2" key="1">
    <citation type="journal article" date="2023" name="G3 (Bethesda)">
        <title>Whole genome assemblies of Zophobas morio and Tenebrio molitor.</title>
        <authorList>
            <person name="Kaur S."/>
            <person name="Stinson S.A."/>
            <person name="diCenzo G.C."/>
        </authorList>
    </citation>
    <scope>NUCLEOTIDE SEQUENCE</scope>
    <source>
        <strain evidence="2">QUZm001</strain>
    </source>
</reference>
<evidence type="ECO:0000313" key="2">
    <source>
        <dbReference type="EMBL" id="KAJ3666155.1"/>
    </source>
</evidence>
<keyword evidence="3" id="KW-1185">Reference proteome</keyword>
<dbReference type="EMBL" id="JALNTZ010000001">
    <property type="protein sequence ID" value="KAJ3666155.1"/>
    <property type="molecule type" value="Genomic_DNA"/>
</dbReference>
<dbReference type="Proteomes" id="UP001168821">
    <property type="component" value="Unassembled WGS sequence"/>
</dbReference>
<sequence length="225" mass="26098">MLLVDAINLVKEFKQQANAVRGDIESKEEAKEFTNIQEDRTEYIEESESTINEFLNEVEEIENEVEETENEVENIDINNEETGANQQNVNEQIVETEDEEEDQNEATNRYNLRNRSCLRQPRKLEVYDMDSSYEEEDCETALICSSILDDNLSYQEAVTGPNKFVSIFVWFSCCGSFIKSTMGKKYCAINFCTNSSATERKSFHRLPTGPTKQEWLKRLGKFFLI</sequence>
<name>A0AA38MPF3_9CUCU</name>
<evidence type="ECO:0000256" key="1">
    <source>
        <dbReference type="SAM" id="Coils"/>
    </source>
</evidence>
<dbReference type="AlphaFoldDB" id="A0AA38MPF3"/>